<protein>
    <submittedName>
        <fullName evidence="1">Uncharacterized protein</fullName>
    </submittedName>
</protein>
<keyword evidence="2" id="KW-1185">Reference proteome</keyword>
<dbReference type="Proteomes" id="UP000024635">
    <property type="component" value="Unassembled WGS sequence"/>
</dbReference>
<reference evidence="2" key="1">
    <citation type="journal article" date="2015" name="Nat. Genet.">
        <title>The genome and transcriptome of the zoonotic hookworm Ancylostoma ceylanicum identify infection-specific gene families.</title>
        <authorList>
            <person name="Schwarz E.M."/>
            <person name="Hu Y."/>
            <person name="Antoshechkin I."/>
            <person name="Miller M.M."/>
            <person name="Sternberg P.W."/>
            <person name="Aroian R.V."/>
        </authorList>
    </citation>
    <scope>NUCLEOTIDE SEQUENCE</scope>
    <source>
        <strain evidence="2">HY135</strain>
    </source>
</reference>
<evidence type="ECO:0000313" key="2">
    <source>
        <dbReference type="Proteomes" id="UP000024635"/>
    </source>
</evidence>
<comment type="caution">
    <text evidence="1">The sequence shown here is derived from an EMBL/GenBank/DDBJ whole genome shotgun (WGS) entry which is preliminary data.</text>
</comment>
<name>A0A016TSU8_9BILA</name>
<evidence type="ECO:0000313" key="1">
    <source>
        <dbReference type="EMBL" id="EYC05468.1"/>
    </source>
</evidence>
<dbReference type="AlphaFoldDB" id="A0A016TSU8"/>
<organism evidence="1 2">
    <name type="scientific">Ancylostoma ceylanicum</name>
    <dbReference type="NCBI Taxonomy" id="53326"/>
    <lineage>
        <taxon>Eukaryota</taxon>
        <taxon>Metazoa</taxon>
        <taxon>Ecdysozoa</taxon>
        <taxon>Nematoda</taxon>
        <taxon>Chromadorea</taxon>
        <taxon>Rhabditida</taxon>
        <taxon>Rhabditina</taxon>
        <taxon>Rhabditomorpha</taxon>
        <taxon>Strongyloidea</taxon>
        <taxon>Ancylostomatidae</taxon>
        <taxon>Ancylostomatinae</taxon>
        <taxon>Ancylostoma</taxon>
    </lineage>
</organism>
<gene>
    <name evidence="1" type="primary">Acey_s0082.g1603</name>
    <name evidence="1" type="ORF">Y032_0082g1603</name>
</gene>
<proteinExistence type="predicted"/>
<sequence length="88" mass="9447">MGTSESRRKTAGANLRVSFDGVENGGVLYRVGASRPRLVFEVCVSFFEASETTFDSVDGSGVLSQCAVDVPAAMSFIEDYGSEVLLWN</sequence>
<dbReference type="EMBL" id="JARK01001418">
    <property type="protein sequence ID" value="EYC05468.1"/>
    <property type="molecule type" value="Genomic_DNA"/>
</dbReference>
<accession>A0A016TSU8</accession>